<organism evidence="4 5">
    <name type="scientific">Mycolicibacterium duvalii</name>
    <dbReference type="NCBI Taxonomy" id="39688"/>
    <lineage>
        <taxon>Bacteria</taxon>
        <taxon>Bacillati</taxon>
        <taxon>Actinomycetota</taxon>
        <taxon>Actinomycetes</taxon>
        <taxon>Mycobacteriales</taxon>
        <taxon>Mycobacteriaceae</taxon>
        <taxon>Mycolicibacterium</taxon>
    </lineage>
</organism>
<dbReference type="Proteomes" id="UP000467006">
    <property type="component" value="Chromosome"/>
</dbReference>
<evidence type="ECO:0000313" key="5">
    <source>
        <dbReference type="Proteomes" id="UP000467006"/>
    </source>
</evidence>
<evidence type="ECO:0000313" key="4">
    <source>
        <dbReference type="EMBL" id="BBX17135.1"/>
    </source>
</evidence>
<dbReference type="GO" id="GO:0004497">
    <property type="term" value="F:monooxygenase activity"/>
    <property type="evidence" value="ECO:0007669"/>
    <property type="project" value="UniProtKB-KW"/>
</dbReference>
<keyword evidence="2 4" id="KW-0503">Monooxygenase</keyword>
<dbReference type="InterPro" id="IPR036661">
    <property type="entry name" value="Luciferase-like_sf"/>
</dbReference>
<dbReference type="EMBL" id="AP022563">
    <property type="protein sequence ID" value="BBX17135.1"/>
    <property type="molecule type" value="Genomic_DNA"/>
</dbReference>
<gene>
    <name evidence="4" type="ORF">MDUV_19950</name>
</gene>
<name>A0A7I7JZ57_9MYCO</name>
<keyword evidence="1" id="KW-0560">Oxidoreductase</keyword>
<reference evidence="4 5" key="1">
    <citation type="journal article" date="2019" name="Emerg. Microbes Infect.">
        <title>Comprehensive subspecies identification of 175 nontuberculous mycobacteria species based on 7547 genomic profiles.</title>
        <authorList>
            <person name="Matsumoto Y."/>
            <person name="Kinjo T."/>
            <person name="Motooka D."/>
            <person name="Nabeya D."/>
            <person name="Jung N."/>
            <person name="Uechi K."/>
            <person name="Horii T."/>
            <person name="Iida T."/>
            <person name="Fujita J."/>
            <person name="Nakamura S."/>
        </authorList>
    </citation>
    <scope>NUCLEOTIDE SEQUENCE [LARGE SCALE GENOMIC DNA]</scope>
    <source>
        <strain evidence="4 5">JCM 6396</strain>
    </source>
</reference>
<dbReference type="Gene3D" id="3.20.20.30">
    <property type="entry name" value="Luciferase-like domain"/>
    <property type="match status" value="1"/>
</dbReference>
<dbReference type="GO" id="GO:0016705">
    <property type="term" value="F:oxidoreductase activity, acting on paired donors, with incorporation or reduction of molecular oxygen"/>
    <property type="evidence" value="ECO:0007669"/>
    <property type="project" value="InterPro"/>
</dbReference>
<dbReference type="PANTHER" id="PTHR30137:SF8">
    <property type="entry name" value="BLR5498 PROTEIN"/>
    <property type="match status" value="1"/>
</dbReference>
<evidence type="ECO:0000256" key="1">
    <source>
        <dbReference type="ARBA" id="ARBA00023002"/>
    </source>
</evidence>
<dbReference type="InterPro" id="IPR011251">
    <property type="entry name" value="Luciferase-like_dom"/>
</dbReference>
<dbReference type="Pfam" id="PF00296">
    <property type="entry name" value="Bac_luciferase"/>
    <property type="match status" value="1"/>
</dbReference>
<keyword evidence="5" id="KW-1185">Reference proteome</keyword>
<dbReference type="KEGG" id="mdu:MDUV_19950"/>
<protein>
    <submittedName>
        <fullName evidence="4">Monooxygenase</fullName>
    </submittedName>
</protein>
<evidence type="ECO:0000259" key="3">
    <source>
        <dbReference type="Pfam" id="PF00296"/>
    </source>
</evidence>
<feature type="domain" description="Luciferase-like" evidence="3">
    <location>
        <begin position="28"/>
        <end position="285"/>
    </location>
</feature>
<dbReference type="GO" id="GO:0005829">
    <property type="term" value="C:cytosol"/>
    <property type="evidence" value="ECO:0007669"/>
    <property type="project" value="TreeGrafter"/>
</dbReference>
<dbReference type="RefSeq" id="WP_234815262.1">
    <property type="nucleotide sequence ID" value="NZ_AP022563.1"/>
</dbReference>
<dbReference type="AlphaFoldDB" id="A0A7I7JZ57"/>
<sequence>MQAQSPVNVGLYFDLRNPPQWRRDPARVHSFALEMCEEAEHLGAHSIWLTEHHLFDDEYMASPLTFAAAVAARTTRVRIGTAIVIAPLHHPAEIAEQAAMVDLISGGRLDLGLGAGYRVPEYELFGRSIERKYGQTDDSVREIRRLWGPGGVTPRPVQQRPPIWMGYQGPQGARRAGLLGESLLSAEYRLWEPYRAGLIEGGHDPAIGRMAGGIQGWVSDDPESDWPTVSKHLSHQLDSYNKHAVEGTGRPTPDPVDPERLRGRDAKRQNYFWCETPESMAARVRSMIGDSPTETVFFWVSLGGMGEDLALRHLQTICTKLAPLLGTAADVAQKG</sequence>
<evidence type="ECO:0000256" key="2">
    <source>
        <dbReference type="ARBA" id="ARBA00023033"/>
    </source>
</evidence>
<dbReference type="InterPro" id="IPR050766">
    <property type="entry name" value="Bact_Lucif_Oxidored"/>
</dbReference>
<proteinExistence type="predicted"/>
<dbReference type="PANTHER" id="PTHR30137">
    <property type="entry name" value="LUCIFERASE-LIKE MONOOXYGENASE"/>
    <property type="match status" value="1"/>
</dbReference>
<dbReference type="SUPFAM" id="SSF51679">
    <property type="entry name" value="Bacterial luciferase-like"/>
    <property type="match status" value="1"/>
</dbReference>
<accession>A0A7I7JZ57</accession>